<reference evidence="1 2" key="1">
    <citation type="submission" date="2017-12" db="EMBL/GenBank/DDBJ databases">
        <title>Comparative genomics of Botrytis spp.</title>
        <authorList>
            <person name="Valero-Jimenez C.A."/>
            <person name="Tapia P."/>
            <person name="Veloso J."/>
            <person name="Silva-Moreno E."/>
            <person name="Staats M."/>
            <person name="Valdes J.H."/>
            <person name="Van Kan J.A.L."/>
        </authorList>
    </citation>
    <scope>NUCLEOTIDE SEQUENCE [LARGE SCALE GENOMIC DNA]</scope>
    <source>
        <strain evidence="1 2">MUCL11595</strain>
    </source>
</reference>
<dbReference type="Proteomes" id="UP000297527">
    <property type="component" value="Unassembled WGS sequence"/>
</dbReference>
<accession>A0A4Z1IGF9</accession>
<dbReference type="AlphaFoldDB" id="A0A4Z1IGF9"/>
<evidence type="ECO:0000313" key="1">
    <source>
        <dbReference type="EMBL" id="TGO58220.1"/>
    </source>
</evidence>
<gene>
    <name evidence="1" type="ORF">BCON_0057g00060</name>
</gene>
<proteinExistence type="predicted"/>
<keyword evidence="2" id="KW-1185">Reference proteome</keyword>
<protein>
    <submittedName>
        <fullName evidence="1">Uncharacterized protein</fullName>
    </submittedName>
</protein>
<comment type="caution">
    <text evidence="1">The sequence shown here is derived from an EMBL/GenBank/DDBJ whole genome shotgun (WGS) entry which is preliminary data.</text>
</comment>
<organism evidence="1 2">
    <name type="scientific">Botryotinia convoluta</name>
    <dbReference type="NCBI Taxonomy" id="54673"/>
    <lineage>
        <taxon>Eukaryota</taxon>
        <taxon>Fungi</taxon>
        <taxon>Dikarya</taxon>
        <taxon>Ascomycota</taxon>
        <taxon>Pezizomycotina</taxon>
        <taxon>Leotiomycetes</taxon>
        <taxon>Helotiales</taxon>
        <taxon>Sclerotiniaceae</taxon>
        <taxon>Botryotinia</taxon>
    </lineage>
</organism>
<sequence>MHLPQSQAQPQSQFTTTNTNIVIITNTNTQSFTFLLPPINSHSPSPNSRHTTACAFQRTAQKTIFPSPLHPNPTHHAHTIHLPIDPVPTAPRPSYHANKQIPCIAHYRTAHHITAPAHELSEQRVRAPRTTTALQIVGVGTILYYTTLAQPANAEMDGEFWECDAEDMR</sequence>
<dbReference type="EMBL" id="PQXN01000057">
    <property type="protein sequence ID" value="TGO58220.1"/>
    <property type="molecule type" value="Genomic_DNA"/>
</dbReference>
<name>A0A4Z1IGF9_9HELO</name>
<evidence type="ECO:0000313" key="2">
    <source>
        <dbReference type="Proteomes" id="UP000297527"/>
    </source>
</evidence>